<feature type="transmembrane region" description="Helical" evidence="1">
    <location>
        <begin position="37"/>
        <end position="59"/>
    </location>
</feature>
<evidence type="ECO:0000313" key="3">
    <source>
        <dbReference type="Proteomes" id="UP001197114"/>
    </source>
</evidence>
<dbReference type="RefSeq" id="WP_219687494.1">
    <property type="nucleotide sequence ID" value="NZ_WMBF01000025.1"/>
</dbReference>
<name>A0ABS6YIR6_9ACTN</name>
<evidence type="ECO:0008006" key="4">
    <source>
        <dbReference type="Google" id="ProtNLM"/>
    </source>
</evidence>
<gene>
    <name evidence="2" type="ORF">GKQ77_05050</name>
</gene>
<protein>
    <recommendedName>
        <fullName evidence="4">Integral membrane protein</fullName>
    </recommendedName>
</protein>
<keyword evidence="3" id="KW-1185">Reference proteome</keyword>
<keyword evidence="1" id="KW-1133">Transmembrane helix</keyword>
<comment type="caution">
    <text evidence="2">The sequence shown here is derived from an EMBL/GenBank/DDBJ whole genome shotgun (WGS) entry which is preliminary data.</text>
</comment>
<feature type="transmembrane region" description="Helical" evidence="1">
    <location>
        <begin position="65"/>
        <end position="90"/>
    </location>
</feature>
<keyword evidence="1" id="KW-0472">Membrane</keyword>
<keyword evidence="1" id="KW-0812">Transmembrane</keyword>
<organism evidence="2 3">
    <name type="scientific">Streptomyces anatolicus</name>
    <dbReference type="NCBI Taxonomy" id="2675858"/>
    <lineage>
        <taxon>Bacteria</taxon>
        <taxon>Bacillati</taxon>
        <taxon>Actinomycetota</taxon>
        <taxon>Actinomycetes</taxon>
        <taxon>Kitasatosporales</taxon>
        <taxon>Streptomycetaceae</taxon>
        <taxon>Streptomyces</taxon>
    </lineage>
</organism>
<feature type="transmembrane region" description="Helical" evidence="1">
    <location>
        <begin position="139"/>
        <end position="160"/>
    </location>
</feature>
<proteinExistence type="predicted"/>
<feature type="transmembrane region" description="Helical" evidence="1">
    <location>
        <begin position="111"/>
        <end position="133"/>
    </location>
</feature>
<dbReference type="EMBL" id="WMBF01000025">
    <property type="protein sequence ID" value="MBW5420939.1"/>
    <property type="molecule type" value="Genomic_DNA"/>
</dbReference>
<evidence type="ECO:0000313" key="2">
    <source>
        <dbReference type="EMBL" id="MBW5420939.1"/>
    </source>
</evidence>
<evidence type="ECO:0000256" key="1">
    <source>
        <dbReference type="SAM" id="Phobius"/>
    </source>
</evidence>
<dbReference type="Proteomes" id="UP001197114">
    <property type="component" value="Unassembled WGS sequence"/>
</dbReference>
<reference evidence="2 3" key="1">
    <citation type="submission" date="2019-11" db="EMBL/GenBank/DDBJ databases">
        <authorList>
            <person name="Ay H."/>
        </authorList>
    </citation>
    <scope>NUCLEOTIDE SEQUENCE [LARGE SCALE GENOMIC DNA]</scope>
    <source>
        <strain evidence="2 3">BG9H</strain>
    </source>
</reference>
<accession>A0ABS6YIR6</accession>
<sequence>MTTSEQRPLTSYDRRMYRLMNRREAAPLHATAARRRAVVCAHIALTGVSVAAWLCTVVGDRRWALFAMLGLLLPWCFATGVINSSTRGLLELRVRALDERQRAEKNRVAALAHRAMLWVLLAATVGSGAAALADVEIKGLVFPVLFTVFVVHWLMPLWVAGLTARDEPDLDDDPVESAAAATGGV</sequence>